<accession>A0ABX6B6H5</accession>
<reference evidence="1 2" key="1">
    <citation type="submission" date="2017-09" db="EMBL/GenBank/DDBJ databases">
        <authorList>
            <person name="Lee N."/>
            <person name="Cho B.-K."/>
        </authorList>
    </citation>
    <scope>NUCLEOTIDE SEQUENCE [LARGE SCALE GENOMIC DNA]</scope>
    <source>
        <strain evidence="1 2">ATCC 19740</strain>
    </source>
</reference>
<protein>
    <submittedName>
        <fullName evidence="1">Uncharacterized protein</fullName>
    </submittedName>
</protein>
<evidence type="ECO:0000313" key="2">
    <source>
        <dbReference type="Proteomes" id="UP000326029"/>
    </source>
</evidence>
<gene>
    <name evidence="1" type="ORF">CP977_00710</name>
</gene>
<evidence type="ECO:0000313" key="1">
    <source>
        <dbReference type="EMBL" id="QEV30896.1"/>
    </source>
</evidence>
<dbReference type="Proteomes" id="UP000326029">
    <property type="component" value="Chromosome"/>
</dbReference>
<keyword evidence="2" id="KW-1185">Reference proteome</keyword>
<sequence>MPLETVEETFRLTVSRFTREDETVRVFPLAGPSSRSAAQVLVVQEASAGGLLGHAQRLGDLEHRLLLLASQGPGA</sequence>
<proteinExistence type="predicted"/>
<dbReference type="EMBL" id="CP023693">
    <property type="protein sequence ID" value="QEV30896.1"/>
    <property type="molecule type" value="Genomic_DNA"/>
</dbReference>
<name>A0ABX6B6H5_9ACTN</name>
<organism evidence="1 2">
    <name type="scientific">Streptomyces cinereoruber</name>
    <dbReference type="NCBI Taxonomy" id="67260"/>
    <lineage>
        <taxon>Bacteria</taxon>
        <taxon>Bacillati</taxon>
        <taxon>Actinomycetota</taxon>
        <taxon>Actinomycetes</taxon>
        <taxon>Kitasatosporales</taxon>
        <taxon>Streptomycetaceae</taxon>
        <taxon>Streptomyces</taxon>
    </lineage>
</organism>